<proteinExistence type="predicted"/>
<name>A0AA88J0T2_FICCA</name>
<dbReference type="AlphaFoldDB" id="A0AA88J0T2"/>
<gene>
    <name evidence="1" type="ORF">TIFTF001_027926</name>
</gene>
<accession>A0AA88J0T2</accession>
<reference evidence="1" key="1">
    <citation type="submission" date="2023-07" db="EMBL/GenBank/DDBJ databases">
        <title>draft genome sequence of fig (Ficus carica).</title>
        <authorList>
            <person name="Takahashi T."/>
            <person name="Nishimura K."/>
        </authorList>
    </citation>
    <scope>NUCLEOTIDE SEQUENCE</scope>
</reference>
<evidence type="ECO:0000313" key="2">
    <source>
        <dbReference type="Proteomes" id="UP001187192"/>
    </source>
</evidence>
<evidence type="ECO:0000313" key="1">
    <source>
        <dbReference type="EMBL" id="GMN58822.1"/>
    </source>
</evidence>
<dbReference type="EMBL" id="BTGU01000081">
    <property type="protein sequence ID" value="GMN58822.1"/>
    <property type="molecule type" value="Genomic_DNA"/>
</dbReference>
<comment type="caution">
    <text evidence="1">The sequence shown here is derived from an EMBL/GenBank/DDBJ whole genome shotgun (WGS) entry which is preliminary data.</text>
</comment>
<organism evidence="1 2">
    <name type="scientific">Ficus carica</name>
    <name type="common">Common fig</name>
    <dbReference type="NCBI Taxonomy" id="3494"/>
    <lineage>
        <taxon>Eukaryota</taxon>
        <taxon>Viridiplantae</taxon>
        <taxon>Streptophyta</taxon>
        <taxon>Embryophyta</taxon>
        <taxon>Tracheophyta</taxon>
        <taxon>Spermatophyta</taxon>
        <taxon>Magnoliopsida</taxon>
        <taxon>eudicotyledons</taxon>
        <taxon>Gunneridae</taxon>
        <taxon>Pentapetalae</taxon>
        <taxon>rosids</taxon>
        <taxon>fabids</taxon>
        <taxon>Rosales</taxon>
        <taxon>Moraceae</taxon>
        <taxon>Ficeae</taxon>
        <taxon>Ficus</taxon>
    </lineage>
</organism>
<keyword evidence="2" id="KW-1185">Reference proteome</keyword>
<dbReference type="Proteomes" id="UP001187192">
    <property type="component" value="Unassembled WGS sequence"/>
</dbReference>
<protein>
    <submittedName>
        <fullName evidence="1">Uncharacterized protein</fullName>
    </submittedName>
</protein>
<sequence length="93" mass="10954">MVENFKELSASIPTMDVPIINIDDCRYEKSTPREEHLELFHDDNYLSEVEVQDLIIEEKSHDEVYSTQPSVPTFIIQDHIYEDPMWPTPPPQH</sequence>